<dbReference type="OrthoDB" id="10654171at2759"/>
<reference evidence="2" key="1">
    <citation type="submission" date="2018-12" db="EMBL/GenBank/DDBJ databases">
        <authorList>
            <person name="Syme R.A."/>
            <person name="Farfan-Caceres L."/>
            <person name="Lichtenzveig J."/>
        </authorList>
    </citation>
    <scope>NUCLEOTIDE SEQUENCE</scope>
    <source>
        <strain evidence="2">Al4</strain>
    </source>
</reference>
<evidence type="ECO:0000313" key="3">
    <source>
        <dbReference type="Proteomes" id="UP000651452"/>
    </source>
</evidence>
<feature type="region of interest" description="Disordered" evidence="1">
    <location>
        <begin position="531"/>
        <end position="594"/>
    </location>
</feature>
<organism evidence="2 3">
    <name type="scientific">Ascochyta lentis</name>
    <dbReference type="NCBI Taxonomy" id="205686"/>
    <lineage>
        <taxon>Eukaryota</taxon>
        <taxon>Fungi</taxon>
        <taxon>Dikarya</taxon>
        <taxon>Ascomycota</taxon>
        <taxon>Pezizomycotina</taxon>
        <taxon>Dothideomycetes</taxon>
        <taxon>Pleosporomycetidae</taxon>
        <taxon>Pleosporales</taxon>
        <taxon>Pleosporineae</taxon>
        <taxon>Didymellaceae</taxon>
        <taxon>Ascochyta</taxon>
    </lineage>
</organism>
<feature type="region of interest" description="Disordered" evidence="1">
    <location>
        <begin position="267"/>
        <end position="286"/>
    </location>
</feature>
<dbReference type="Proteomes" id="UP000651452">
    <property type="component" value="Unassembled WGS sequence"/>
</dbReference>
<keyword evidence="3" id="KW-1185">Reference proteome</keyword>
<dbReference type="AlphaFoldDB" id="A0A8H7MBB4"/>
<dbReference type="EMBL" id="RZGK01000024">
    <property type="protein sequence ID" value="KAF9690441.1"/>
    <property type="molecule type" value="Genomic_DNA"/>
</dbReference>
<feature type="compositionally biased region" description="Acidic residues" evidence="1">
    <location>
        <begin position="555"/>
        <end position="568"/>
    </location>
</feature>
<gene>
    <name evidence="2" type="ORF">EKO04_011574</name>
</gene>
<comment type="caution">
    <text evidence="2">The sequence shown here is derived from an EMBL/GenBank/DDBJ whole genome shotgun (WGS) entry which is preliminary data.</text>
</comment>
<proteinExistence type="predicted"/>
<feature type="region of interest" description="Disordered" evidence="1">
    <location>
        <begin position="191"/>
        <end position="238"/>
    </location>
</feature>
<feature type="compositionally biased region" description="Low complexity" evidence="1">
    <location>
        <begin position="276"/>
        <end position="286"/>
    </location>
</feature>
<evidence type="ECO:0000256" key="1">
    <source>
        <dbReference type="SAM" id="MobiDB-lite"/>
    </source>
</evidence>
<evidence type="ECO:0000313" key="2">
    <source>
        <dbReference type="EMBL" id="KAF9690441.1"/>
    </source>
</evidence>
<sequence>MAPPYTGEKGSIPVLAYLASPTPLSLSCSMFILHATSNVASIVVNIPVLLDGLEAEQTFVAQYDPDNIQSAIDDQGTADRHVPTDRLSLEPNSALHTLSLQLKHECLLWYPHHQPITAKPGSEAAFRELLGLVQATSVHFVYDNARLRHSRTQEMFTRFVSKPGNTNPFQSKPFFEKRSLVQGNWIDLAPTNIAPSADDAPPAYPESSDKRRSPVLGSSLPSSPPQRPSKMPQDDPSQELIQSDTEIATDNSYLDHQHDILEEDDDTRHLPQTPKLSAPATTSAPAATSAIPLSAPIHPTQQELLEAIRTEVDSAVERFLPKALDKIFSSLAFTVASPTNQDAANRQPSNLLEVEAHILPYILDRIREYPRLNSIQNYIDEAHKIEERCRTRTELSFDDELEDYRVNIQELSEQKLGDLEREGGKALDNIRNASDAIEDEVTNALQTSHAIDTDAKIAASTAQTNMDQAARKAIQKVDDELAESVRDAFDRVHRNTHRQVCAAERRVDRIMALKLGAWRRRIFHRSTHEKRRGPLAYMEPKGKSRSVAGQSIELPDNDESTTEDEVAVDNDGTSTVEDELSSDGDSVETTDDEL</sequence>
<feature type="compositionally biased region" description="Acidic residues" evidence="1">
    <location>
        <begin position="576"/>
        <end position="594"/>
    </location>
</feature>
<name>A0A8H7MBB4_9PLEO</name>
<protein>
    <submittedName>
        <fullName evidence="2">Uncharacterized protein</fullName>
    </submittedName>
</protein>
<accession>A0A8H7MBB4</accession>
<reference evidence="2" key="2">
    <citation type="submission" date="2020-09" db="EMBL/GenBank/DDBJ databases">
        <title>Reference genome assembly for Australian Ascochyta lentis isolate Al4.</title>
        <authorList>
            <person name="Lee R.C."/>
            <person name="Farfan-Caceres L.M."/>
            <person name="Debler J.W."/>
            <person name="Williams A.H."/>
            <person name="Henares B.M."/>
        </authorList>
    </citation>
    <scope>NUCLEOTIDE SEQUENCE</scope>
    <source>
        <strain evidence="2">Al4</strain>
    </source>
</reference>